<proteinExistence type="predicted"/>
<comment type="caution">
    <text evidence="1">The sequence shown here is derived from an EMBL/GenBank/DDBJ whole genome shotgun (WGS) entry which is preliminary data.</text>
</comment>
<evidence type="ECO:0000313" key="2">
    <source>
        <dbReference type="Proteomes" id="UP001152531"/>
    </source>
</evidence>
<protein>
    <submittedName>
        <fullName evidence="1">Uncharacterized protein</fullName>
    </submittedName>
</protein>
<reference evidence="1" key="1">
    <citation type="submission" date="2022-06" db="EMBL/GenBank/DDBJ databases">
        <authorList>
            <person name="Legras J.-L."/>
            <person name="Devillers H."/>
            <person name="Grondin C."/>
        </authorList>
    </citation>
    <scope>NUCLEOTIDE SEQUENCE</scope>
    <source>
        <strain evidence="1">CLIB 1444</strain>
    </source>
</reference>
<evidence type="ECO:0000313" key="1">
    <source>
        <dbReference type="EMBL" id="CAH6719559.1"/>
    </source>
</evidence>
<dbReference type="EMBL" id="CALSDN010000002">
    <property type="protein sequence ID" value="CAH6719559.1"/>
    <property type="molecule type" value="Genomic_DNA"/>
</dbReference>
<sequence length="182" mass="21322">MSNPFTNEYNLRTVATNQSKSCMICYKPSVNVLITENNADFFYICLSHLKDDSFASNITTEEYDQLVKKKEALELLLKELEEKKANSKPSMFNKIPGMSDKEQSTKQQEKYDNIKTEIETNDKELQSLKTEIDNYKFKKYNLNNDVFRIRLRNYINKKVNEKRMKELNEPGFFPSTGGLKDL</sequence>
<accession>A0ACA9Y3L5</accession>
<name>A0ACA9Y3L5_9ASCO</name>
<organism evidence="1 2">
    <name type="scientific">[Candida] jaroonii</name>
    <dbReference type="NCBI Taxonomy" id="467808"/>
    <lineage>
        <taxon>Eukaryota</taxon>
        <taxon>Fungi</taxon>
        <taxon>Dikarya</taxon>
        <taxon>Ascomycota</taxon>
        <taxon>Saccharomycotina</taxon>
        <taxon>Pichiomycetes</taxon>
        <taxon>Debaryomycetaceae</taxon>
        <taxon>Yamadazyma</taxon>
    </lineage>
</organism>
<dbReference type="Proteomes" id="UP001152531">
    <property type="component" value="Unassembled WGS sequence"/>
</dbReference>
<gene>
    <name evidence="1" type="ORF">CLIB1444_02S11342</name>
</gene>
<keyword evidence="2" id="KW-1185">Reference proteome</keyword>